<protein>
    <recommendedName>
        <fullName evidence="4">Carbohydrate kinase PfkB domain-containing protein</fullName>
    </recommendedName>
</protein>
<keyword evidence="3" id="KW-0732">Signal</keyword>
<evidence type="ECO:0000256" key="2">
    <source>
        <dbReference type="ARBA" id="ARBA00022777"/>
    </source>
</evidence>
<dbReference type="AlphaFoldDB" id="A0AAD9S9A7"/>
<evidence type="ECO:0000256" key="3">
    <source>
        <dbReference type="SAM" id="SignalP"/>
    </source>
</evidence>
<evidence type="ECO:0000313" key="6">
    <source>
        <dbReference type="Proteomes" id="UP001265746"/>
    </source>
</evidence>
<feature type="signal peptide" evidence="3">
    <location>
        <begin position="1"/>
        <end position="17"/>
    </location>
</feature>
<evidence type="ECO:0000256" key="1">
    <source>
        <dbReference type="ARBA" id="ARBA00022679"/>
    </source>
</evidence>
<dbReference type="SUPFAM" id="SSF53613">
    <property type="entry name" value="Ribokinase-like"/>
    <property type="match status" value="1"/>
</dbReference>
<dbReference type="InterPro" id="IPR002173">
    <property type="entry name" value="Carboh/pur_kinase_PfkB_CS"/>
</dbReference>
<accession>A0AAD9S9A7</accession>
<dbReference type="EMBL" id="JAUJFL010000005">
    <property type="protein sequence ID" value="KAK2602801.1"/>
    <property type="molecule type" value="Genomic_DNA"/>
</dbReference>
<dbReference type="InterPro" id="IPR052562">
    <property type="entry name" value="Ketohexokinase-related"/>
</dbReference>
<dbReference type="Proteomes" id="UP001265746">
    <property type="component" value="Unassembled WGS sequence"/>
</dbReference>
<gene>
    <name evidence="5" type="ORF">N8I77_009306</name>
</gene>
<dbReference type="Pfam" id="PF00294">
    <property type="entry name" value="PfkB"/>
    <property type="match status" value="1"/>
</dbReference>
<dbReference type="PANTHER" id="PTHR42774:SF3">
    <property type="entry name" value="KETOHEXOKINASE"/>
    <property type="match status" value="1"/>
</dbReference>
<feature type="chain" id="PRO_5041902552" description="Carbohydrate kinase PfkB domain-containing protein" evidence="3">
    <location>
        <begin position="18"/>
        <end position="329"/>
    </location>
</feature>
<dbReference type="PROSITE" id="PS00584">
    <property type="entry name" value="PFKB_KINASES_2"/>
    <property type="match status" value="1"/>
</dbReference>
<evidence type="ECO:0000259" key="4">
    <source>
        <dbReference type="Pfam" id="PF00294"/>
    </source>
</evidence>
<keyword evidence="6" id="KW-1185">Reference proteome</keyword>
<comment type="caution">
    <text evidence="5">The sequence shown here is derived from an EMBL/GenBank/DDBJ whole genome shotgun (WGS) entry which is preliminary data.</text>
</comment>
<proteinExistence type="predicted"/>
<sequence length="329" mass="35967">MKHLVMLGACYLDTILSLQSTFSVPHYPEEDAKLRATKLKVRRGGNGGNSLEVLQQFIPLSSPPDLALHLVATLPDRHAAATAQVVSSFGPNSPVDLSHCLYRDDQIDAASTWIISSQATGTRTIVNHSSLDEMTTDEFVKIVEAFHGEDEANMWWHFEGRQGRIPETTLQCIQHLRLSHPRSRISVEVEKPAREGLRELAAEADVVFYSKSWAEGEGYASAEACLTAESVRTPKASLLCCTWGAKGATALSLQTLRVFNVTPEPRVTVQIVDSIGAGDTFIAGILYGLLCRMGDWNEQRTIRFAVDLATTKIQQDGFGGLASKLSPAD</sequence>
<keyword evidence="2" id="KW-0418">Kinase</keyword>
<dbReference type="PANTHER" id="PTHR42774">
    <property type="entry name" value="PHOSPHOTRANSFERASE SYSTEM TRANSPORT PROTEIN"/>
    <property type="match status" value="1"/>
</dbReference>
<keyword evidence="1" id="KW-0808">Transferase</keyword>
<reference evidence="5" key="1">
    <citation type="submission" date="2023-06" db="EMBL/GenBank/DDBJ databases">
        <authorList>
            <person name="Noh H."/>
        </authorList>
    </citation>
    <scope>NUCLEOTIDE SEQUENCE</scope>
    <source>
        <strain evidence="5">DUCC20226</strain>
    </source>
</reference>
<feature type="domain" description="Carbohydrate kinase PfkB" evidence="4">
    <location>
        <begin position="5"/>
        <end position="317"/>
    </location>
</feature>
<dbReference type="Gene3D" id="3.40.1190.20">
    <property type="match status" value="1"/>
</dbReference>
<dbReference type="InterPro" id="IPR011611">
    <property type="entry name" value="PfkB_dom"/>
</dbReference>
<organism evidence="5 6">
    <name type="scientific">Phomopsis amygdali</name>
    <name type="common">Fusicoccum amygdali</name>
    <dbReference type="NCBI Taxonomy" id="1214568"/>
    <lineage>
        <taxon>Eukaryota</taxon>
        <taxon>Fungi</taxon>
        <taxon>Dikarya</taxon>
        <taxon>Ascomycota</taxon>
        <taxon>Pezizomycotina</taxon>
        <taxon>Sordariomycetes</taxon>
        <taxon>Sordariomycetidae</taxon>
        <taxon>Diaporthales</taxon>
        <taxon>Diaporthaceae</taxon>
        <taxon>Diaporthe</taxon>
    </lineage>
</organism>
<dbReference type="InterPro" id="IPR029056">
    <property type="entry name" value="Ribokinase-like"/>
</dbReference>
<evidence type="ECO:0000313" key="5">
    <source>
        <dbReference type="EMBL" id="KAK2602801.1"/>
    </source>
</evidence>
<dbReference type="GO" id="GO:0016301">
    <property type="term" value="F:kinase activity"/>
    <property type="evidence" value="ECO:0007669"/>
    <property type="project" value="UniProtKB-KW"/>
</dbReference>
<name>A0AAD9S9A7_PHOAM</name>